<dbReference type="EMBL" id="UOGK01000046">
    <property type="protein sequence ID" value="VAX36257.1"/>
    <property type="molecule type" value="Genomic_DNA"/>
</dbReference>
<dbReference type="PANTHER" id="PTHR45783">
    <property type="entry name" value="KINESIN LIGHT CHAIN"/>
    <property type="match status" value="1"/>
</dbReference>
<evidence type="ECO:0000256" key="1">
    <source>
        <dbReference type="ARBA" id="ARBA00004496"/>
    </source>
</evidence>
<evidence type="ECO:0000256" key="2">
    <source>
        <dbReference type="ARBA" id="ARBA00022490"/>
    </source>
</evidence>
<dbReference type="InterPro" id="IPR011990">
    <property type="entry name" value="TPR-like_helical_dom_sf"/>
</dbReference>
<sequence>YAQAEPLYTRALAILEKALGLNHPNVATTLENMAVLFRATDRDDEAEKLEARAAAIRALEP</sequence>
<organism evidence="5">
    <name type="scientific">hydrothermal vent metagenome</name>
    <dbReference type="NCBI Taxonomy" id="652676"/>
    <lineage>
        <taxon>unclassified sequences</taxon>
        <taxon>metagenomes</taxon>
        <taxon>ecological metagenomes</taxon>
    </lineage>
</organism>
<dbReference type="Pfam" id="PF13424">
    <property type="entry name" value="TPR_12"/>
    <property type="match status" value="1"/>
</dbReference>
<gene>
    <name evidence="5" type="ORF">MNBD_PLANCTO03-1689</name>
</gene>
<evidence type="ECO:0000256" key="3">
    <source>
        <dbReference type="ARBA" id="ARBA00022737"/>
    </source>
</evidence>
<dbReference type="InterPro" id="IPR002151">
    <property type="entry name" value="Kinesin_light"/>
</dbReference>
<keyword evidence="2" id="KW-0963">Cytoplasm</keyword>
<feature type="non-terminal residue" evidence="5">
    <location>
        <position position="1"/>
    </location>
</feature>
<evidence type="ECO:0000313" key="5">
    <source>
        <dbReference type="EMBL" id="VAX36257.1"/>
    </source>
</evidence>
<proteinExistence type="predicted"/>
<name>A0A3B1E2Q6_9ZZZZ</name>
<evidence type="ECO:0008006" key="6">
    <source>
        <dbReference type="Google" id="ProtNLM"/>
    </source>
</evidence>
<keyword evidence="4" id="KW-0802">TPR repeat</keyword>
<dbReference type="Gene3D" id="1.25.40.10">
    <property type="entry name" value="Tetratricopeptide repeat domain"/>
    <property type="match status" value="1"/>
</dbReference>
<dbReference type="AlphaFoldDB" id="A0A3B1E2Q6"/>
<dbReference type="GO" id="GO:0005737">
    <property type="term" value="C:cytoplasm"/>
    <property type="evidence" value="ECO:0007669"/>
    <property type="project" value="UniProtKB-SubCell"/>
</dbReference>
<protein>
    <recommendedName>
        <fullName evidence="6">Kinesin light chain</fullName>
    </recommendedName>
</protein>
<dbReference type="PANTHER" id="PTHR45783:SF3">
    <property type="entry name" value="KINESIN LIGHT CHAIN"/>
    <property type="match status" value="1"/>
</dbReference>
<comment type="subcellular location">
    <subcellularLocation>
        <location evidence="1">Cytoplasm</location>
    </subcellularLocation>
</comment>
<accession>A0A3B1E2Q6</accession>
<dbReference type="GO" id="GO:0005871">
    <property type="term" value="C:kinesin complex"/>
    <property type="evidence" value="ECO:0007669"/>
    <property type="project" value="InterPro"/>
</dbReference>
<dbReference type="GO" id="GO:0019894">
    <property type="term" value="F:kinesin binding"/>
    <property type="evidence" value="ECO:0007669"/>
    <property type="project" value="TreeGrafter"/>
</dbReference>
<evidence type="ECO:0000256" key="4">
    <source>
        <dbReference type="ARBA" id="ARBA00022803"/>
    </source>
</evidence>
<keyword evidence="3" id="KW-0677">Repeat</keyword>
<dbReference type="GO" id="GO:0007018">
    <property type="term" value="P:microtubule-based movement"/>
    <property type="evidence" value="ECO:0007669"/>
    <property type="project" value="TreeGrafter"/>
</dbReference>
<reference evidence="5" key="1">
    <citation type="submission" date="2018-06" db="EMBL/GenBank/DDBJ databases">
        <authorList>
            <person name="Zhirakovskaya E."/>
        </authorList>
    </citation>
    <scope>NUCLEOTIDE SEQUENCE</scope>
</reference>
<dbReference type="SUPFAM" id="SSF48452">
    <property type="entry name" value="TPR-like"/>
    <property type="match status" value="1"/>
</dbReference>